<dbReference type="PROSITE" id="PS51740">
    <property type="entry name" value="SPOVT_ABRB"/>
    <property type="match status" value="2"/>
</dbReference>
<evidence type="ECO:0000256" key="1">
    <source>
        <dbReference type="ARBA" id="ARBA00013860"/>
    </source>
</evidence>
<dbReference type="CDD" id="cd16321">
    <property type="entry name" value="MraZ_C"/>
    <property type="match status" value="1"/>
</dbReference>
<evidence type="ECO:0000259" key="7">
    <source>
        <dbReference type="PROSITE" id="PS51740"/>
    </source>
</evidence>
<organism evidence="8">
    <name type="scientific">marine metagenome</name>
    <dbReference type="NCBI Taxonomy" id="408172"/>
    <lineage>
        <taxon>unclassified sequences</taxon>
        <taxon>metagenomes</taxon>
        <taxon>ecological metagenomes</taxon>
    </lineage>
</organism>
<name>A0A382SVM0_9ZZZZ</name>
<dbReference type="PANTHER" id="PTHR34701:SF1">
    <property type="entry name" value="TRANSCRIPTIONAL REGULATOR MRAZ"/>
    <property type="match status" value="1"/>
</dbReference>
<evidence type="ECO:0000256" key="4">
    <source>
        <dbReference type="ARBA" id="ARBA00023015"/>
    </source>
</evidence>
<dbReference type="InterPro" id="IPR020603">
    <property type="entry name" value="MraZ_dom"/>
</dbReference>
<evidence type="ECO:0000256" key="3">
    <source>
        <dbReference type="ARBA" id="ARBA00022737"/>
    </source>
</evidence>
<dbReference type="CDD" id="cd16320">
    <property type="entry name" value="MraZ_N"/>
    <property type="match status" value="1"/>
</dbReference>
<dbReference type="GO" id="GO:2000143">
    <property type="term" value="P:negative regulation of DNA-templated transcription initiation"/>
    <property type="evidence" value="ECO:0007669"/>
    <property type="project" value="TreeGrafter"/>
</dbReference>
<dbReference type="SUPFAM" id="SSF89447">
    <property type="entry name" value="AbrB/MazE/MraZ-like"/>
    <property type="match status" value="1"/>
</dbReference>
<keyword evidence="5" id="KW-0238">DNA-binding</keyword>
<evidence type="ECO:0000256" key="6">
    <source>
        <dbReference type="ARBA" id="ARBA00023163"/>
    </source>
</evidence>
<dbReference type="InterPro" id="IPR007159">
    <property type="entry name" value="SpoVT-AbrB_dom"/>
</dbReference>
<feature type="domain" description="SpoVT-AbrB" evidence="7">
    <location>
        <begin position="86"/>
        <end position="129"/>
    </location>
</feature>
<dbReference type="Gene3D" id="3.40.1550.20">
    <property type="entry name" value="Transcriptional regulator MraZ domain"/>
    <property type="match status" value="1"/>
</dbReference>
<dbReference type="InterPro" id="IPR003444">
    <property type="entry name" value="MraZ"/>
</dbReference>
<dbReference type="InterPro" id="IPR038619">
    <property type="entry name" value="MraZ_sf"/>
</dbReference>
<reference evidence="8" key="1">
    <citation type="submission" date="2018-05" db="EMBL/GenBank/DDBJ databases">
        <authorList>
            <person name="Lanie J.A."/>
            <person name="Ng W.-L."/>
            <person name="Kazmierczak K.M."/>
            <person name="Andrzejewski T.M."/>
            <person name="Davidsen T.M."/>
            <person name="Wayne K.J."/>
            <person name="Tettelin H."/>
            <person name="Glass J.I."/>
            <person name="Rusch D."/>
            <person name="Podicherti R."/>
            <person name="Tsui H.-C.T."/>
            <person name="Winkler M.E."/>
        </authorList>
    </citation>
    <scope>NUCLEOTIDE SEQUENCE</scope>
</reference>
<evidence type="ECO:0000256" key="2">
    <source>
        <dbReference type="ARBA" id="ARBA00022490"/>
    </source>
</evidence>
<gene>
    <name evidence="8" type="ORF">METZ01_LOCUS366456</name>
</gene>
<feature type="non-terminal residue" evidence="8">
    <location>
        <position position="134"/>
    </location>
</feature>
<evidence type="ECO:0000256" key="5">
    <source>
        <dbReference type="ARBA" id="ARBA00023125"/>
    </source>
</evidence>
<dbReference type="NCBIfam" id="TIGR00242">
    <property type="entry name" value="division/cell wall cluster transcriptional repressor MraZ"/>
    <property type="match status" value="1"/>
</dbReference>
<dbReference type="InterPro" id="IPR037914">
    <property type="entry name" value="SpoVT-AbrB_sf"/>
</dbReference>
<dbReference type="PANTHER" id="PTHR34701">
    <property type="entry name" value="TRANSCRIPTIONAL REGULATOR MRAZ"/>
    <property type="match status" value="1"/>
</dbReference>
<dbReference type="GO" id="GO:0000976">
    <property type="term" value="F:transcription cis-regulatory region binding"/>
    <property type="evidence" value="ECO:0007669"/>
    <property type="project" value="TreeGrafter"/>
</dbReference>
<accession>A0A382SVM0</accession>
<dbReference type="HAMAP" id="MF_01008">
    <property type="entry name" value="MraZ"/>
    <property type="match status" value="1"/>
</dbReference>
<sequence length="134" mass="15793">VEQELYSFSGSFYYIIDQKNRLNIPAKFRKELGPENDNTFVITKGFDQCLYAYPATEWHKVQSQLMSLNKIRGKNRSFIRSILRYTTHVKFDRQGRVQISDILLEYAGIEKDVEIIGFGTKLEIWNPEKLEHLD</sequence>
<proteinExistence type="inferred from homology"/>
<keyword evidence="3" id="KW-0677">Repeat</keyword>
<keyword evidence="2" id="KW-0963">Cytoplasm</keyword>
<dbReference type="Pfam" id="PF02381">
    <property type="entry name" value="MraZ"/>
    <property type="match status" value="2"/>
</dbReference>
<feature type="domain" description="SpoVT-AbrB" evidence="7">
    <location>
        <begin position="11"/>
        <end position="57"/>
    </location>
</feature>
<dbReference type="InterPro" id="IPR035644">
    <property type="entry name" value="MraZ_C"/>
</dbReference>
<keyword evidence="6" id="KW-0804">Transcription</keyword>
<dbReference type="InterPro" id="IPR035642">
    <property type="entry name" value="MraZ_N"/>
</dbReference>
<protein>
    <recommendedName>
        <fullName evidence="1">Transcriptional regulator MraZ</fullName>
    </recommendedName>
</protein>
<keyword evidence="4" id="KW-0805">Transcription regulation</keyword>
<dbReference type="EMBL" id="UINC01131724">
    <property type="protein sequence ID" value="SVD13602.1"/>
    <property type="molecule type" value="Genomic_DNA"/>
</dbReference>
<dbReference type="GO" id="GO:0003700">
    <property type="term" value="F:DNA-binding transcription factor activity"/>
    <property type="evidence" value="ECO:0007669"/>
    <property type="project" value="InterPro"/>
</dbReference>
<dbReference type="AlphaFoldDB" id="A0A382SVM0"/>
<evidence type="ECO:0000313" key="8">
    <source>
        <dbReference type="EMBL" id="SVD13602.1"/>
    </source>
</evidence>
<feature type="non-terminal residue" evidence="8">
    <location>
        <position position="1"/>
    </location>
</feature>